<dbReference type="Proteomes" id="UP000727654">
    <property type="component" value="Unassembled WGS sequence"/>
</dbReference>
<dbReference type="InterPro" id="IPR007047">
    <property type="entry name" value="Flp_Fap"/>
</dbReference>
<keyword evidence="1" id="KW-1133">Transmembrane helix</keyword>
<organism evidence="2 3">
    <name type="scientific">Cupriavidus laharis</name>
    <dbReference type="NCBI Taxonomy" id="151654"/>
    <lineage>
        <taxon>Bacteria</taxon>
        <taxon>Pseudomonadati</taxon>
        <taxon>Pseudomonadota</taxon>
        <taxon>Betaproteobacteria</taxon>
        <taxon>Burkholderiales</taxon>
        <taxon>Burkholderiaceae</taxon>
        <taxon>Cupriavidus</taxon>
    </lineage>
</organism>
<feature type="transmembrane region" description="Helical" evidence="1">
    <location>
        <begin position="23"/>
        <end position="49"/>
    </location>
</feature>
<keyword evidence="3" id="KW-1185">Reference proteome</keyword>
<gene>
    <name evidence="2" type="ORF">LMG23992_00177</name>
</gene>
<dbReference type="RefSeq" id="WP_224077908.1">
    <property type="nucleotide sequence ID" value="NZ_CAJZAI010000001.1"/>
</dbReference>
<sequence length="57" mass="5980">MPGFIVLCRLLQRDTQGVTSIEYALLGALIAMVIVSAVSALGGSVLGLYQMIAARMP</sequence>
<proteinExistence type="predicted"/>
<evidence type="ECO:0000256" key="1">
    <source>
        <dbReference type="SAM" id="Phobius"/>
    </source>
</evidence>
<name>A0ABN7XX63_9BURK</name>
<protein>
    <recommendedName>
        <fullName evidence="4">Flp family type IVb pilin</fullName>
    </recommendedName>
</protein>
<evidence type="ECO:0000313" key="3">
    <source>
        <dbReference type="Proteomes" id="UP000727654"/>
    </source>
</evidence>
<accession>A0ABN7XX63</accession>
<evidence type="ECO:0008006" key="4">
    <source>
        <dbReference type="Google" id="ProtNLM"/>
    </source>
</evidence>
<reference evidence="2 3" key="1">
    <citation type="submission" date="2021-08" db="EMBL/GenBank/DDBJ databases">
        <authorList>
            <person name="Peeters C."/>
        </authorList>
    </citation>
    <scope>NUCLEOTIDE SEQUENCE [LARGE SCALE GENOMIC DNA]</scope>
    <source>
        <strain evidence="2 3">LMG 23992</strain>
    </source>
</reference>
<dbReference type="EMBL" id="CAJZAI010000001">
    <property type="protein sequence ID" value="CAG9165031.1"/>
    <property type="molecule type" value="Genomic_DNA"/>
</dbReference>
<evidence type="ECO:0000313" key="2">
    <source>
        <dbReference type="EMBL" id="CAG9165031.1"/>
    </source>
</evidence>
<comment type="caution">
    <text evidence="2">The sequence shown here is derived from an EMBL/GenBank/DDBJ whole genome shotgun (WGS) entry which is preliminary data.</text>
</comment>
<dbReference type="Pfam" id="PF04964">
    <property type="entry name" value="Flp_Fap"/>
    <property type="match status" value="1"/>
</dbReference>
<keyword evidence="1" id="KW-0472">Membrane</keyword>
<keyword evidence="1" id="KW-0812">Transmembrane</keyword>